<keyword evidence="7" id="KW-0081">Bacteriolytic enzyme</keyword>
<dbReference type="Proteomes" id="UP000695562">
    <property type="component" value="Unassembled WGS sequence"/>
</dbReference>
<feature type="chain" id="PRO_5035304789" description="lysozyme" evidence="11">
    <location>
        <begin position="20"/>
        <end position="213"/>
    </location>
</feature>
<evidence type="ECO:0000256" key="6">
    <source>
        <dbReference type="ARBA" id="ARBA00022529"/>
    </source>
</evidence>
<dbReference type="PROSITE" id="PS51904">
    <property type="entry name" value="GLYCOSYL_HYDROL_F25_2"/>
    <property type="match status" value="1"/>
</dbReference>
<evidence type="ECO:0000256" key="1">
    <source>
        <dbReference type="ARBA" id="ARBA00000632"/>
    </source>
</evidence>
<dbReference type="SUPFAM" id="SSF51445">
    <property type="entry name" value="(Trans)glycosidases"/>
    <property type="match status" value="1"/>
</dbReference>
<keyword evidence="5" id="KW-0964">Secreted</keyword>
<dbReference type="EMBL" id="AJWJ01000006">
    <property type="protein sequence ID" value="KAF2078339.1"/>
    <property type="molecule type" value="Genomic_DNA"/>
</dbReference>
<comment type="caution">
    <text evidence="12">The sequence shown here is derived from an EMBL/GenBank/DDBJ whole genome shotgun (WGS) entry which is preliminary data.</text>
</comment>
<dbReference type="InterPro" id="IPR017853">
    <property type="entry name" value="GH"/>
</dbReference>
<evidence type="ECO:0000256" key="2">
    <source>
        <dbReference type="ARBA" id="ARBA00004613"/>
    </source>
</evidence>
<comment type="similarity">
    <text evidence="3">Belongs to the glycosyl hydrolase 25 family.</text>
</comment>
<keyword evidence="10" id="KW-0326">Glycosidase</keyword>
<name>A0A8J4Q4X7_9MYCE</name>
<evidence type="ECO:0000256" key="7">
    <source>
        <dbReference type="ARBA" id="ARBA00022638"/>
    </source>
</evidence>
<dbReference type="CDD" id="cd06416">
    <property type="entry name" value="GH25_Lys1-like"/>
    <property type="match status" value="1"/>
</dbReference>
<reference evidence="12" key="1">
    <citation type="submission" date="2020-01" db="EMBL/GenBank/DDBJ databases">
        <title>Development of genomics and gene disruption for Polysphondylium violaceum indicates a role for the polyketide synthase stlB in stalk morphogenesis.</title>
        <authorList>
            <person name="Narita B."/>
            <person name="Kawabe Y."/>
            <person name="Kin K."/>
            <person name="Saito T."/>
            <person name="Gibbs R."/>
            <person name="Kuspa A."/>
            <person name="Muzny D."/>
            <person name="Queller D."/>
            <person name="Richards S."/>
            <person name="Strassman J."/>
            <person name="Sucgang R."/>
            <person name="Worley K."/>
            <person name="Schaap P."/>
        </authorList>
    </citation>
    <scope>NUCLEOTIDE SEQUENCE</scope>
    <source>
        <strain evidence="12">QSvi11</strain>
    </source>
</reference>
<dbReference type="GO" id="GO:0003796">
    <property type="term" value="F:lysozyme activity"/>
    <property type="evidence" value="ECO:0007669"/>
    <property type="project" value="UniProtKB-EC"/>
</dbReference>
<dbReference type="Gene3D" id="3.20.20.80">
    <property type="entry name" value="Glycosidases"/>
    <property type="match status" value="1"/>
</dbReference>
<feature type="signal peptide" evidence="11">
    <location>
        <begin position="1"/>
        <end position="19"/>
    </location>
</feature>
<dbReference type="EC" id="3.2.1.17" evidence="4"/>
<dbReference type="FunFam" id="3.20.20.80:FF:000101">
    <property type="entry name" value="Lysozyme, putative"/>
    <property type="match status" value="1"/>
</dbReference>
<dbReference type="GO" id="GO:0005576">
    <property type="term" value="C:extracellular region"/>
    <property type="evidence" value="ECO:0007669"/>
    <property type="project" value="UniProtKB-SubCell"/>
</dbReference>
<sequence length="213" mass="23053">MKLLLLIAFVVACAGIASATIGVDISSASDISAFQCLKSNGYDFAIIRAWESVGQPDPNGPHSIYNARDAGIQYVDAYMFPCPSCGNGYGQVQSLVNYLKGYNANYGMIWLDIEGPGLYWGSNQAANQAFFNDLVSGAEAMGVHLGVYTSASQWEPIMGNFDGGAKFPLWYAHYDNNPSFSDFSPFGGWNTPAIKQYNGNLDVCGLGVDVNWY</sequence>
<dbReference type="PANTHER" id="PTHR23208">
    <property type="entry name" value="LYSOZYME PROTEIN"/>
    <property type="match status" value="1"/>
</dbReference>
<gene>
    <name evidence="12" type="ORF">CYY_000323</name>
</gene>
<evidence type="ECO:0000256" key="3">
    <source>
        <dbReference type="ARBA" id="ARBA00010646"/>
    </source>
</evidence>
<evidence type="ECO:0000313" key="12">
    <source>
        <dbReference type="EMBL" id="KAF2078339.1"/>
    </source>
</evidence>
<comment type="catalytic activity">
    <reaction evidence="1">
        <text>Hydrolysis of (1-&gt;4)-beta-linkages between N-acetylmuramic acid and N-acetyl-D-glucosamine residues in a peptidoglycan and between N-acetyl-D-glucosamine residues in chitodextrins.</text>
        <dbReference type="EC" id="3.2.1.17"/>
    </reaction>
</comment>
<evidence type="ECO:0000256" key="10">
    <source>
        <dbReference type="ARBA" id="ARBA00023295"/>
    </source>
</evidence>
<protein>
    <recommendedName>
        <fullName evidence="4">lysozyme</fullName>
        <ecNumber evidence="4">3.2.1.17</ecNumber>
    </recommendedName>
</protein>
<keyword evidence="8 11" id="KW-0732">Signal</keyword>
<dbReference type="GO" id="GO:0016998">
    <property type="term" value="P:cell wall macromolecule catabolic process"/>
    <property type="evidence" value="ECO:0007669"/>
    <property type="project" value="InterPro"/>
</dbReference>
<evidence type="ECO:0000256" key="9">
    <source>
        <dbReference type="ARBA" id="ARBA00022801"/>
    </source>
</evidence>
<evidence type="ECO:0000256" key="4">
    <source>
        <dbReference type="ARBA" id="ARBA00012732"/>
    </source>
</evidence>
<proteinExistence type="inferred from homology"/>
<dbReference type="GO" id="GO:0009253">
    <property type="term" value="P:peptidoglycan catabolic process"/>
    <property type="evidence" value="ECO:0007669"/>
    <property type="project" value="InterPro"/>
</dbReference>
<comment type="subcellular location">
    <subcellularLocation>
        <location evidence="2">Secreted</location>
    </subcellularLocation>
</comment>
<dbReference type="InterPro" id="IPR002053">
    <property type="entry name" value="Glyco_hydro_25"/>
</dbReference>
<dbReference type="AlphaFoldDB" id="A0A8J4Q4X7"/>
<dbReference type="Pfam" id="PF01183">
    <property type="entry name" value="Glyco_hydro_25"/>
    <property type="match status" value="1"/>
</dbReference>
<evidence type="ECO:0000256" key="8">
    <source>
        <dbReference type="ARBA" id="ARBA00022729"/>
    </source>
</evidence>
<evidence type="ECO:0000256" key="11">
    <source>
        <dbReference type="SAM" id="SignalP"/>
    </source>
</evidence>
<keyword evidence="13" id="KW-1185">Reference proteome</keyword>
<accession>A0A8J4Q4X7</accession>
<evidence type="ECO:0000256" key="5">
    <source>
        <dbReference type="ARBA" id="ARBA00022525"/>
    </source>
</evidence>
<evidence type="ECO:0000313" key="13">
    <source>
        <dbReference type="Proteomes" id="UP000695562"/>
    </source>
</evidence>
<dbReference type="OrthoDB" id="2251794at2759"/>
<keyword evidence="9" id="KW-0378">Hydrolase</keyword>
<dbReference type="GO" id="GO:0042742">
    <property type="term" value="P:defense response to bacterium"/>
    <property type="evidence" value="ECO:0007669"/>
    <property type="project" value="UniProtKB-KW"/>
</dbReference>
<dbReference type="InterPro" id="IPR051595">
    <property type="entry name" value="GH25_Enzymes"/>
</dbReference>
<dbReference type="PANTHER" id="PTHR23208:SF36">
    <property type="entry name" value="LYSOZYME-RELATED"/>
    <property type="match status" value="1"/>
</dbReference>
<dbReference type="GO" id="GO:0031640">
    <property type="term" value="P:killing of cells of another organism"/>
    <property type="evidence" value="ECO:0007669"/>
    <property type="project" value="UniProtKB-KW"/>
</dbReference>
<organism evidence="12 13">
    <name type="scientific">Polysphondylium violaceum</name>
    <dbReference type="NCBI Taxonomy" id="133409"/>
    <lineage>
        <taxon>Eukaryota</taxon>
        <taxon>Amoebozoa</taxon>
        <taxon>Evosea</taxon>
        <taxon>Eumycetozoa</taxon>
        <taxon>Dictyostelia</taxon>
        <taxon>Dictyosteliales</taxon>
        <taxon>Dictyosteliaceae</taxon>
        <taxon>Polysphondylium</taxon>
    </lineage>
</organism>
<keyword evidence="6" id="KW-0929">Antimicrobial</keyword>
<dbReference type="GO" id="GO:0007165">
    <property type="term" value="P:signal transduction"/>
    <property type="evidence" value="ECO:0007669"/>
    <property type="project" value="TreeGrafter"/>
</dbReference>